<gene>
    <name evidence="2" type="ORF">HD596_001625</name>
</gene>
<dbReference type="InterPro" id="IPR002938">
    <property type="entry name" value="FAD-bd"/>
</dbReference>
<organism evidence="2 3">
    <name type="scientific">Nonomuraea jabiensis</name>
    <dbReference type="NCBI Taxonomy" id="882448"/>
    <lineage>
        <taxon>Bacteria</taxon>
        <taxon>Bacillati</taxon>
        <taxon>Actinomycetota</taxon>
        <taxon>Actinomycetes</taxon>
        <taxon>Streptosporangiales</taxon>
        <taxon>Streptosporangiaceae</taxon>
        <taxon>Nonomuraea</taxon>
    </lineage>
</organism>
<dbReference type="GO" id="GO:0071949">
    <property type="term" value="F:FAD binding"/>
    <property type="evidence" value="ECO:0007669"/>
    <property type="project" value="InterPro"/>
</dbReference>
<dbReference type="Gene3D" id="3.30.9.10">
    <property type="entry name" value="D-Amino Acid Oxidase, subunit A, domain 2"/>
    <property type="match status" value="1"/>
</dbReference>
<dbReference type="InterPro" id="IPR036188">
    <property type="entry name" value="FAD/NAD-bd_sf"/>
</dbReference>
<evidence type="ECO:0000313" key="2">
    <source>
        <dbReference type="EMBL" id="MBB5774869.1"/>
    </source>
</evidence>
<sequence>MDILISGASVAGPALALWLTRYGHRATVVERAPALRDGGYAVDFRGEAHLTVLRRMGILDAVERHQTHMGAMWNVNEAGKKIVAMPADLFAGDVEILRGDLARILYDATEPTTEYVFGDSITAVDQDADGVTVSFERSPARRFDLVVGADGLHSNVRSLAFGPEEDYLSYLGLYAAVFPIDNYLGLDHTGLTYNPPGKMVAIHSARGNTEARAVFWFGSPPLDHDRHDVDRQRELLERAYEGVGWEVPELMRRMRLTDDLYFDSISQIRLDSWSRGRVVLLGDAACCASPLSGMGTGLAVVSAYVLAGELASELAGAGGDHRAAFARYEREVRAYAEGCQRSAVGVSRFMVPENRFMAWFMNQNYRLLPYLPWKGLMAKSVRKTASAISLKDYGAYEVTRPAGPAPRPRPSGRAS</sequence>
<comment type="caution">
    <text evidence="2">The sequence shown here is derived from an EMBL/GenBank/DDBJ whole genome shotgun (WGS) entry which is preliminary data.</text>
</comment>
<dbReference type="PRINTS" id="PR00420">
    <property type="entry name" value="RNGMNOXGNASE"/>
</dbReference>
<dbReference type="SUPFAM" id="SSF51905">
    <property type="entry name" value="FAD/NAD(P)-binding domain"/>
    <property type="match status" value="1"/>
</dbReference>
<protein>
    <submittedName>
        <fullName evidence="2">2-polyprenyl-6-methoxyphenol hydroxylase-like FAD-dependent oxidoreductase</fullName>
    </submittedName>
</protein>
<dbReference type="Pfam" id="PF01494">
    <property type="entry name" value="FAD_binding_3"/>
    <property type="match status" value="1"/>
</dbReference>
<dbReference type="PANTHER" id="PTHR46865">
    <property type="entry name" value="OXIDOREDUCTASE-RELATED"/>
    <property type="match status" value="1"/>
</dbReference>
<feature type="domain" description="FAD-binding" evidence="1">
    <location>
        <begin position="2"/>
        <end position="337"/>
    </location>
</feature>
<accession>A0A7W9L8T8</accession>
<name>A0A7W9L8T8_9ACTN</name>
<dbReference type="Gene3D" id="3.50.50.60">
    <property type="entry name" value="FAD/NAD(P)-binding domain"/>
    <property type="match status" value="1"/>
</dbReference>
<evidence type="ECO:0000259" key="1">
    <source>
        <dbReference type="Pfam" id="PF01494"/>
    </source>
</evidence>
<keyword evidence="3" id="KW-1185">Reference proteome</keyword>
<dbReference type="AlphaFoldDB" id="A0A7W9L8T8"/>
<dbReference type="EMBL" id="JACHMB010000001">
    <property type="protein sequence ID" value="MBB5774869.1"/>
    <property type="molecule type" value="Genomic_DNA"/>
</dbReference>
<dbReference type="PANTHER" id="PTHR46865:SF2">
    <property type="entry name" value="MONOOXYGENASE"/>
    <property type="match status" value="1"/>
</dbReference>
<proteinExistence type="predicted"/>
<evidence type="ECO:0000313" key="3">
    <source>
        <dbReference type="Proteomes" id="UP000579153"/>
    </source>
</evidence>
<dbReference type="RefSeq" id="WP_185068659.1">
    <property type="nucleotide sequence ID" value="NZ_JACHMB010000001.1"/>
</dbReference>
<reference evidence="2 3" key="1">
    <citation type="submission" date="2020-08" db="EMBL/GenBank/DDBJ databases">
        <title>Sequencing the genomes of 1000 actinobacteria strains.</title>
        <authorList>
            <person name="Klenk H.-P."/>
        </authorList>
    </citation>
    <scope>NUCLEOTIDE SEQUENCE [LARGE SCALE GENOMIC DNA]</scope>
    <source>
        <strain evidence="2 3">DSM 45507</strain>
    </source>
</reference>
<dbReference type="InterPro" id="IPR051704">
    <property type="entry name" value="FAD_aromatic-hydroxylase"/>
</dbReference>
<dbReference type="Proteomes" id="UP000579153">
    <property type="component" value="Unassembled WGS sequence"/>
</dbReference>